<dbReference type="EMBL" id="CAWUHB010000016">
    <property type="protein sequence ID" value="CAK7219047.1"/>
    <property type="molecule type" value="Genomic_DNA"/>
</dbReference>
<reference evidence="1 2" key="1">
    <citation type="submission" date="2024-01" db="EMBL/GenBank/DDBJ databases">
        <authorList>
            <person name="Allen C."/>
            <person name="Tagirdzhanova G."/>
        </authorList>
    </citation>
    <scope>NUCLEOTIDE SEQUENCE [LARGE SCALE GENOMIC DNA]</scope>
</reference>
<name>A0ABP0BHQ1_9PEZI</name>
<dbReference type="SUPFAM" id="SSF48230">
    <property type="entry name" value="Chondroitin AC/alginate lyase"/>
    <property type="match status" value="1"/>
</dbReference>
<protein>
    <submittedName>
        <fullName evidence="1">Uncharacterized protein</fullName>
    </submittedName>
</protein>
<accession>A0ABP0BHQ1</accession>
<sequence length="222" mass="24347">MTSLLYKYVSVPSNTLSNASSTSAAASAAASPIQLLAPETLQHPGLLQTAADFEWIRASLAAGKQPWMQAWQQILDCEYASPAYEPRPAPTIYRGSDGLYEDVVAVYVLALCYQISQNTTYGDAAAGYERVVVDARGVGAATCLDSSEYIARYNLFYHVPYTYDHWPIALPTIGDGSRGDIRRNWELLYNHYGVLNGQNVTWTKRFRDMEVNTTGGVKAGSG</sequence>
<keyword evidence="2" id="KW-1185">Reference proteome</keyword>
<evidence type="ECO:0000313" key="1">
    <source>
        <dbReference type="EMBL" id="CAK7219047.1"/>
    </source>
</evidence>
<gene>
    <name evidence="1" type="ORF">SCUCBS95973_003692</name>
</gene>
<organism evidence="1 2">
    <name type="scientific">Sporothrix curviconia</name>
    <dbReference type="NCBI Taxonomy" id="1260050"/>
    <lineage>
        <taxon>Eukaryota</taxon>
        <taxon>Fungi</taxon>
        <taxon>Dikarya</taxon>
        <taxon>Ascomycota</taxon>
        <taxon>Pezizomycotina</taxon>
        <taxon>Sordariomycetes</taxon>
        <taxon>Sordariomycetidae</taxon>
        <taxon>Ophiostomatales</taxon>
        <taxon>Ophiostomataceae</taxon>
        <taxon>Sporothrix</taxon>
    </lineage>
</organism>
<dbReference type="Gene3D" id="1.50.10.100">
    <property type="entry name" value="Chondroitin AC/alginate lyase"/>
    <property type="match status" value="1"/>
</dbReference>
<comment type="caution">
    <text evidence="1">The sequence shown here is derived from an EMBL/GenBank/DDBJ whole genome shotgun (WGS) entry which is preliminary data.</text>
</comment>
<dbReference type="Proteomes" id="UP001642405">
    <property type="component" value="Unassembled WGS sequence"/>
</dbReference>
<proteinExistence type="predicted"/>
<dbReference type="InterPro" id="IPR008929">
    <property type="entry name" value="Chondroitin_lyas"/>
</dbReference>
<evidence type="ECO:0000313" key="2">
    <source>
        <dbReference type="Proteomes" id="UP001642405"/>
    </source>
</evidence>